<feature type="domain" description="USP" evidence="8">
    <location>
        <begin position="1"/>
        <end position="121"/>
    </location>
</feature>
<proteinExistence type="predicted"/>
<dbReference type="InterPro" id="IPR038765">
    <property type="entry name" value="Papain-like_cys_pep_sf"/>
</dbReference>
<dbReference type="Pfam" id="PF00443">
    <property type="entry name" value="UCH"/>
    <property type="match status" value="1"/>
</dbReference>
<dbReference type="WBParaSite" id="PEQ_0000469301-mRNA-1">
    <property type="protein sequence ID" value="PEQ_0000469301-mRNA-1"/>
    <property type="gene ID" value="PEQ_0000469301"/>
</dbReference>
<dbReference type="PROSITE" id="PS00973">
    <property type="entry name" value="USP_2"/>
    <property type="match status" value="1"/>
</dbReference>
<dbReference type="Gene3D" id="3.90.70.10">
    <property type="entry name" value="Cysteine proteinases"/>
    <property type="match status" value="1"/>
</dbReference>
<evidence type="ECO:0000259" key="8">
    <source>
        <dbReference type="PROSITE" id="PS50235"/>
    </source>
</evidence>
<keyword evidence="5" id="KW-0378">Hydrolase</keyword>
<evidence type="ECO:0000313" key="10">
    <source>
        <dbReference type="WBParaSite" id="PEQ_0000469301-mRNA-1"/>
    </source>
</evidence>
<dbReference type="GO" id="GO:0070628">
    <property type="term" value="F:proteasome binding"/>
    <property type="evidence" value="ECO:0007669"/>
    <property type="project" value="TreeGrafter"/>
</dbReference>
<evidence type="ECO:0000313" key="9">
    <source>
        <dbReference type="Proteomes" id="UP000887564"/>
    </source>
</evidence>
<dbReference type="GO" id="GO:0043161">
    <property type="term" value="P:proteasome-mediated ubiquitin-dependent protein catabolic process"/>
    <property type="evidence" value="ECO:0007669"/>
    <property type="project" value="InterPro"/>
</dbReference>
<dbReference type="PANTHER" id="PTHR43982:SF1">
    <property type="entry name" value="UBIQUITIN CARBOXYL-TERMINAL HYDROLASE 14"/>
    <property type="match status" value="1"/>
</dbReference>
<dbReference type="InterPro" id="IPR018200">
    <property type="entry name" value="USP_CS"/>
</dbReference>
<dbReference type="GO" id="GO:0016579">
    <property type="term" value="P:protein deubiquitination"/>
    <property type="evidence" value="ECO:0007669"/>
    <property type="project" value="InterPro"/>
</dbReference>
<name>A0A914RDW6_PAREQ</name>
<feature type="compositionally biased region" description="Basic and acidic residues" evidence="7">
    <location>
        <begin position="8"/>
        <end position="34"/>
    </location>
</feature>
<evidence type="ECO:0000256" key="4">
    <source>
        <dbReference type="ARBA" id="ARBA00022786"/>
    </source>
</evidence>
<dbReference type="InterPro" id="IPR044635">
    <property type="entry name" value="UBP14-like"/>
</dbReference>
<protein>
    <recommendedName>
        <fullName evidence="2">ubiquitinyl hydrolase 1</fullName>
        <ecNumber evidence="2">3.4.19.12</ecNumber>
    </recommendedName>
</protein>
<evidence type="ECO:0000256" key="5">
    <source>
        <dbReference type="ARBA" id="ARBA00022801"/>
    </source>
</evidence>
<keyword evidence="6" id="KW-0788">Thiol protease</keyword>
<dbReference type="Proteomes" id="UP000887564">
    <property type="component" value="Unplaced"/>
</dbReference>
<dbReference type="SUPFAM" id="SSF54001">
    <property type="entry name" value="Cysteine proteinases"/>
    <property type="match status" value="1"/>
</dbReference>
<dbReference type="EC" id="3.4.19.12" evidence="2"/>
<keyword evidence="4" id="KW-0833">Ubl conjugation pathway</keyword>
<evidence type="ECO:0000256" key="6">
    <source>
        <dbReference type="ARBA" id="ARBA00022807"/>
    </source>
</evidence>
<sequence>MLLDEADEDKKLEQLRLSKARDAPREDGKVASKEEESKVVAFSFEDDPGSNNSGFYELQGVITHKGRSSNSGHYVGWVRIEGDRWAMCDDDDVQPVSSEDVLRLSGGGDWHCAYLLLYGPRILRN</sequence>
<dbReference type="GO" id="GO:0061136">
    <property type="term" value="P:regulation of proteasomal protein catabolic process"/>
    <property type="evidence" value="ECO:0007669"/>
    <property type="project" value="TreeGrafter"/>
</dbReference>
<dbReference type="InterPro" id="IPR001394">
    <property type="entry name" value="Peptidase_C19_UCH"/>
</dbReference>
<evidence type="ECO:0000256" key="1">
    <source>
        <dbReference type="ARBA" id="ARBA00000707"/>
    </source>
</evidence>
<organism evidence="9 10">
    <name type="scientific">Parascaris equorum</name>
    <name type="common">Equine roundworm</name>
    <dbReference type="NCBI Taxonomy" id="6256"/>
    <lineage>
        <taxon>Eukaryota</taxon>
        <taxon>Metazoa</taxon>
        <taxon>Ecdysozoa</taxon>
        <taxon>Nematoda</taxon>
        <taxon>Chromadorea</taxon>
        <taxon>Rhabditida</taxon>
        <taxon>Spirurina</taxon>
        <taxon>Ascaridomorpha</taxon>
        <taxon>Ascaridoidea</taxon>
        <taxon>Ascarididae</taxon>
        <taxon>Parascaris</taxon>
    </lineage>
</organism>
<evidence type="ECO:0000256" key="2">
    <source>
        <dbReference type="ARBA" id="ARBA00012759"/>
    </source>
</evidence>
<dbReference type="PROSITE" id="PS50235">
    <property type="entry name" value="USP_3"/>
    <property type="match status" value="1"/>
</dbReference>
<dbReference type="AlphaFoldDB" id="A0A914RDW6"/>
<dbReference type="PANTHER" id="PTHR43982">
    <property type="entry name" value="UBIQUITIN CARBOXYL-TERMINAL HYDROLASE"/>
    <property type="match status" value="1"/>
</dbReference>
<dbReference type="InterPro" id="IPR028889">
    <property type="entry name" value="USP"/>
</dbReference>
<keyword evidence="9" id="KW-1185">Reference proteome</keyword>
<evidence type="ECO:0000256" key="3">
    <source>
        <dbReference type="ARBA" id="ARBA00022670"/>
    </source>
</evidence>
<comment type="catalytic activity">
    <reaction evidence="1">
        <text>Thiol-dependent hydrolysis of ester, thioester, amide, peptide and isopeptide bonds formed by the C-terminal Gly of ubiquitin (a 76-residue protein attached to proteins as an intracellular targeting signal).</text>
        <dbReference type="EC" id="3.4.19.12"/>
    </reaction>
</comment>
<dbReference type="GO" id="GO:0004843">
    <property type="term" value="F:cysteine-type deubiquitinase activity"/>
    <property type="evidence" value="ECO:0007669"/>
    <property type="project" value="UniProtKB-EC"/>
</dbReference>
<evidence type="ECO:0000256" key="7">
    <source>
        <dbReference type="SAM" id="MobiDB-lite"/>
    </source>
</evidence>
<accession>A0A914RDW6</accession>
<feature type="region of interest" description="Disordered" evidence="7">
    <location>
        <begin position="1"/>
        <end position="34"/>
    </location>
</feature>
<keyword evidence="3" id="KW-0645">Protease</keyword>
<reference evidence="10" key="1">
    <citation type="submission" date="2022-11" db="UniProtKB">
        <authorList>
            <consortium name="WormBaseParasite"/>
        </authorList>
    </citation>
    <scope>IDENTIFICATION</scope>
</reference>